<dbReference type="GO" id="GO:0005509">
    <property type="term" value="F:calcium ion binding"/>
    <property type="evidence" value="ECO:0007669"/>
    <property type="project" value="TreeGrafter"/>
</dbReference>
<dbReference type="SUPFAM" id="SSF49562">
    <property type="entry name" value="C2 domain (Calcium/lipid-binding domain, CaLB)"/>
    <property type="match status" value="1"/>
</dbReference>
<dbReference type="PANTHER" id="PTHR45911">
    <property type="entry name" value="C2 DOMAIN-CONTAINING PROTEIN"/>
    <property type="match status" value="1"/>
</dbReference>
<gene>
    <name evidence="5" type="ORF">NAEGRDRAFT_46988</name>
</gene>
<dbReference type="GeneID" id="8861940"/>
<dbReference type="PANTHER" id="PTHR45911:SF4">
    <property type="entry name" value="MULTIPLE C2 AND TRANSMEMBRANE DOMAIN-CONTAINING PROTEIN"/>
    <property type="match status" value="1"/>
</dbReference>
<reference evidence="5 6" key="1">
    <citation type="journal article" date="2010" name="Cell">
        <title>The genome of Naegleria gruberi illuminates early eukaryotic versatility.</title>
        <authorList>
            <person name="Fritz-Laylin L.K."/>
            <person name="Prochnik S.E."/>
            <person name="Ginger M.L."/>
            <person name="Dacks J.B."/>
            <person name="Carpenter M.L."/>
            <person name="Field M.C."/>
            <person name="Kuo A."/>
            <person name="Paredez A."/>
            <person name="Chapman J."/>
            <person name="Pham J."/>
            <person name="Shu S."/>
            <person name="Neupane R."/>
            <person name="Cipriano M."/>
            <person name="Mancuso J."/>
            <person name="Tu H."/>
            <person name="Salamov A."/>
            <person name="Lindquist E."/>
            <person name="Shapiro H."/>
            <person name="Lucas S."/>
            <person name="Grigoriev I.V."/>
            <person name="Cande W.Z."/>
            <person name="Fulton C."/>
            <person name="Rokhsar D.S."/>
            <person name="Dawson S.C."/>
        </authorList>
    </citation>
    <scope>NUCLEOTIDE SEQUENCE [LARGE SCALE GENOMIC DNA]</scope>
    <source>
        <strain evidence="5 6">NEG-M</strain>
    </source>
</reference>
<feature type="compositionally biased region" description="Low complexity" evidence="3">
    <location>
        <begin position="310"/>
        <end position="334"/>
    </location>
</feature>
<evidence type="ECO:0000313" key="6">
    <source>
        <dbReference type="Proteomes" id="UP000006671"/>
    </source>
</evidence>
<dbReference type="SMART" id="SM00239">
    <property type="entry name" value="C2"/>
    <property type="match status" value="1"/>
</dbReference>
<dbReference type="Gene3D" id="2.60.40.150">
    <property type="entry name" value="C2 domain"/>
    <property type="match status" value="1"/>
</dbReference>
<dbReference type="PRINTS" id="PR00360">
    <property type="entry name" value="C2DOMAIN"/>
</dbReference>
<keyword evidence="1" id="KW-0479">Metal-binding</keyword>
<dbReference type="InterPro" id="IPR000008">
    <property type="entry name" value="C2_dom"/>
</dbReference>
<dbReference type="Proteomes" id="UP000006671">
    <property type="component" value="Unassembled WGS sequence"/>
</dbReference>
<dbReference type="RefSeq" id="XP_002680526.1">
    <property type="nucleotide sequence ID" value="XM_002680480.1"/>
</dbReference>
<evidence type="ECO:0000256" key="1">
    <source>
        <dbReference type="ARBA" id="ARBA00022723"/>
    </source>
</evidence>
<dbReference type="InParanoid" id="D2V672"/>
<dbReference type="VEuPathDB" id="AmoebaDB:NAEGRDRAFT_46988"/>
<dbReference type="OrthoDB" id="270970at2759"/>
<evidence type="ECO:0000256" key="3">
    <source>
        <dbReference type="SAM" id="MobiDB-lite"/>
    </source>
</evidence>
<dbReference type="OMA" id="VEMIFTE"/>
<keyword evidence="2" id="KW-0106">Calcium</keyword>
<dbReference type="PROSITE" id="PS50004">
    <property type="entry name" value="C2"/>
    <property type="match status" value="1"/>
</dbReference>
<feature type="region of interest" description="Disordered" evidence="3">
    <location>
        <begin position="357"/>
        <end position="393"/>
    </location>
</feature>
<evidence type="ECO:0000313" key="5">
    <source>
        <dbReference type="EMBL" id="EFC47782.1"/>
    </source>
</evidence>
<feature type="region of interest" description="Disordered" evidence="3">
    <location>
        <begin position="310"/>
        <end position="339"/>
    </location>
</feature>
<dbReference type="CDD" id="cd00030">
    <property type="entry name" value="C2"/>
    <property type="match status" value="1"/>
</dbReference>
<dbReference type="EMBL" id="GG738853">
    <property type="protein sequence ID" value="EFC47782.1"/>
    <property type="molecule type" value="Genomic_DNA"/>
</dbReference>
<dbReference type="GO" id="GO:0016020">
    <property type="term" value="C:membrane"/>
    <property type="evidence" value="ECO:0007669"/>
    <property type="project" value="TreeGrafter"/>
</dbReference>
<feature type="domain" description="C2" evidence="4">
    <location>
        <begin position="1"/>
        <end position="124"/>
    </location>
</feature>
<accession>D2V672</accession>
<dbReference type="STRING" id="5762.D2V672"/>
<name>D2V672_NAEGR</name>
<dbReference type="AlphaFoldDB" id="D2V672"/>
<evidence type="ECO:0000256" key="2">
    <source>
        <dbReference type="ARBA" id="ARBA00022837"/>
    </source>
</evidence>
<keyword evidence="6" id="KW-1185">Reference proteome</keyword>
<evidence type="ECO:0000259" key="4">
    <source>
        <dbReference type="PROSITE" id="PS50004"/>
    </source>
</evidence>
<sequence length="393" mass="44284">MIHTTRFEPSDRLLVVVERGTNLPAKDWNGLSDPFVILKLNDSFEKKTKIIKKNLNPVWNEEFLFFSLGGRDPLQLTFEGTISIHYKIIRKEQRESGMFPSITQGSDGIVAGENENERNSFFNYEFSPTFCPSLPMNFKLLSVKKEKKVICQCDFEGPFEKPRNNLTKEPGVLQICYFNIPQDKFSQIHSEYLYSYFDRLKQSTEIMNSQLMMEKISHEQEKDITSLFKKGKYSKVLEHTCKVNTTDGLLTVLTFSCLVGDSMMALFRYVSYSYEQRIRITLIEIMKQSKIVPITNITCNGITNGGGSINNNYNSPPSPTVTSSSSSSSSSPSSDRVMDVGSLSSLMDDENCALCSPSRLLSSNNANSRKNSATSPKSPIIALSPSSNNKHLH</sequence>
<dbReference type="Pfam" id="PF00168">
    <property type="entry name" value="C2"/>
    <property type="match status" value="1"/>
</dbReference>
<dbReference type="KEGG" id="ngr:NAEGRDRAFT_46988"/>
<proteinExistence type="predicted"/>
<feature type="compositionally biased region" description="Low complexity" evidence="3">
    <location>
        <begin position="357"/>
        <end position="375"/>
    </location>
</feature>
<protein>
    <submittedName>
        <fullName evidence="5">Predicted protein</fullName>
    </submittedName>
</protein>
<feature type="compositionally biased region" description="Polar residues" evidence="3">
    <location>
        <begin position="384"/>
        <end position="393"/>
    </location>
</feature>
<organism evidence="6">
    <name type="scientific">Naegleria gruberi</name>
    <name type="common">Amoeba</name>
    <dbReference type="NCBI Taxonomy" id="5762"/>
    <lineage>
        <taxon>Eukaryota</taxon>
        <taxon>Discoba</taxon>
        <taxon>Heterolobosea</taxon>
        <taxon>Tetramitia</taxon>
        <taxon>Eutetramitia</taxon>
        <taxon>Vahlkampfiidae</taxon>
        <taxon>Naegleria</taxon>
    </lineage>
</organism>
<dbReference type="InterPro" id="IPR035892">
    <property type="entry name" value="C2_domain_sf"/>
</dbReference>